<dbReference type="AlphaFoldDB" id="A0A935K935"/>
<name>A0A935K935_9RHOO</name>
<proteinExistence type="predicted"/>
<dbReference type="EMBL" id="JADJMS010000009">
    <property type="protein sequence ID" value="MBK7414506.1"/>
    <property type="molecule type" value="Genomic_DNA"/>
</dbReference>
<comment type="caution">
    <text evidence="2">The sequence shown here is derived from an EMBL/GenBank/DDBJ whole genome shotgun (WGS) entry which is preliminary data.</text>
</comment>
<dbReference type="Pfam" id="PF07273">
    <property type="entry name" value="DUF1439"/>
    <property type="match status" value="1"/>
</dbReference>
<dbReference type="Gene3D" id="3.15.10.40">
    <property type="entry name" value="Uncharacterised protein PF07273, DUF1439"/>
    <property type="match status" value="1"/>
</dbReference>
<feature type="signal peptide" evidence="1">
    <location>
        <begin position="1"/>
        <end position="21"/>
    </location>
</feature>
<organism evidence="2 3">
    <name type="scientific">Candidatus Dechloromonas phosphorivorans</name>
    <dbReference type="NCBI Taxonomy" id="2899244"/>
    <lineage>
        <taxon>Bacteria</taxon>
        <taxon>Pseudomonadati</taxon>
        <taxon>Pseudomonadota</taxon>
        <taxon>Betaproteobacteria</taxon>
        <taxon>Rhodocyclales</taxon>
        <taxon>Azonexaceae</taxon>
        <taxon>Dechloromonas</taxon>
    </lineage>
</organism>
<evidence type="ECO:0000313" key="3">
    <source>
        <dbReference type="Proteomes" id="UP000739411"/>
    </source>
</evidence>
<sequence length="181" mass="19539">MKTTTTLLFAALIGFASYCCAALFDREVSFTEAEIQAALTKSGPQTKNYGWMSVSLLEIPKIMLGTPEGKVGIVARIHISLLGNPAVPVDITGNAGIRYDDTSKAFFLEKPVVQTVESLSIPKEAEPSARQAANNLISAYFKSKPLYVLRDDGSPQEATARWLLKSVRIEPGKAVATLSAF</sequence>
<protein>
    <submittedName>
        <fullName evidence="2">DUF1439 domain-containing protein</fullName>
    </submittedName>
</protein>
<reference evidence="2 3" key="1">
    <citation type="submission" date="2020-10" db="EMBL/GenBank/DDBJ databases">
        <title>Connecting structure to function with the recovery of over 1000 high-quality activated sludge metagenome-assembled genomes encoding full-length rRNA genes using long-read sequencing.</title>
        <authorList>
            <person name="Singleton C.M."/>
            <person name="Petriglieri F."/>
            <person name="Kristensen J.M."/>
            <person name="Kirkegaard R.H."/>
            <person name="Michaelsen T.Y."/>
            <person name="Andersen M.H."/>
            <person name="Karst S.M."/>
            <person name="Dueholm M.S."/>
            <person name="Nielsen P.H."/>
            <person name="Albertsen M."/>
        </authorList>
    </citation>
    <scope>NUCLEOTIDE SEQUENCE [LARGE SCALE GENOMIC DNA]</scope>
    <source>
        <strain evidence="2">EsbW_18-Q3-R4-48_BATAC.463</strain>
    </source>
</reference>
<keyword evidence="1" id="KW-0732">Signal</keyword>
<dbReference type="Proteomes" id="UP000739411">
    <property type="component" value="Unassembled WGS sequence"/>
</dbReference>
<dbReference type="InterPro" id="IPR010835">
    <property type="entry name" value="DUF1439"/>
</dbReference>
<evidence type="ECO:0000256" key="1">
    <source>
        <dbReference type="SAM" id="SignalP"/>
    </source>
</evidence>
<feature type="chain" id="PRO_5037066791" evidence="1">
    <location>
        <begin position="22"/>
        <end position="181"/>
    </location>
</feature>
<evidence type="ECO:0000313" key="2">
    <source>
        <dbReference type="EMBL" id="MBK7414506.1"/>
    </source>
</evidence>
<gene>
    <name evidence="2" type="ORF">IPJ38_04705</name>
</gene>
<accession>A0A935K935</accession>